<evidence type="ECO:0000256" key="2">
    <source>
        <dbReference type="ARBA" id="ARBA00023125"/>
    </source>
</evidence>
<keyword evidence="4" id="KW-0539">Nucleus</keyword>
<dbReference type="Proteomes" id="UP000604825">
    <property type="component" value="Unassembled WGS sequence"/>
</dbReference>
<dbReference type="PANTHER" id="PTHR31719:SF103">
    <property type="entry name" value="OS09G0509100 PROTEIN"/>
    <property type="match status" value="1"/>
</dbReference>
<evidence type="ECO:0000313" key="8">
    <source>
        <dbReference type="Proteomes" id="UP000604825"/>
    </source>
</evidence>
<dbReference type="SUPFAM" id="SSF101941">
    <property type="entry name" value="NAC domain"/>
    <property type="match status" value="1"/>
</dbReference>
<keyword evidence="3" id="KW-0804">Transcription</keyword>
<dbReference type="GO" id="GO:0006355">
    <property type="term" value="P:regulation of DNA-templated transcription"/>
    <property type="evidence" value="ECO:0007669"/>
    <property type="project" value="InterPro"/>
</dbReference>
<evidence type="ECO:0000256" key="4">
    <source>
        <dbReference type="ARBA" id="ARBA00023242"/>
    </source>
</evidence>
<accession>A0A811N3M2</accession>
<reference evidence="7" key="1">
    <citation type="submission" date="2020-10" db="EMBL/GenBank/DDBJ databases">
        <authorList>
            <person name="Han B."/>
            <person name="Lu T."/>
            <person name="Zhao Q."/>
            <person name="Huang X."/>
            <person name="Zhao Y."/>
        </authorList>
    </citation>
    <scope>NUCLEOTIDE SEQUENCE</scope>
</reference>
<comment type="caution">
    <text evidence="7">The sequence shown here is derived from an EMBL/GenBank/DDBJ whole genome shotgun (WGS) entry which is preliminary data.</text>
</comment>
<dbReference type="Gene3D" id="2.170.150.80">
    <property type="entry name" value="NAC domain"/>
    <property type="match status" value="1"/>
</dbReference>
<dbReference type="OrthoDB" id="1871428at2759"/>
<feature type="domain" description="NAC" evidence="6">
    <location>
        <begin position="11"/>
        <end position="180"/>
    </location>
</feature>
<protein>
    <recommendedName>
        <fullName evidence="6">NAC domain-containing protein</fullName>
    </recommendedName>
</protein>
<dbReference type="EMBL" id="CAJGYO010000003">
    <property type="protein sequence ID" value="CAD6218595.1"/>
    <property type="molecule type" value="Genomic_DNA"/>
</dbReference>
<keyword evidence="2" id="KW-0238">DNA-binding</keyword>
<dbReference type="GO" id="GO:0003677">
    <property type="term" value="F:DNA binding"/>
    <property type="evidence" value="ECO:0007669"/>
    <property type="project" value="UniProtKB-KW"/>
</dbReference>
<name>A0A811N3M2_9POAL</name>
<dbReference type="PROSITE" id="PS51005">
    <property type="entry name" value="NAC"/>
    <property type="match status" value="1"/>
</dbReference>
<dbReference type="InterPro" id="IPR003441">
    <property type="entry name" value="NAC-dom"/>
</dbReference>
<evidence type="ECO:0000256" key="1">
    <source>
        <dbReference type="ARBA" id="ARBA00023015"/>
    </source>
</evidence>
<organism evidence="7 8">
    <name type="scientific">Miscanthus lutarioriparius</name>
    <dbReference type="NCBI Taxonomy" id="422564"/>
    <lineage>
        <taxon>Eukaryota</taxon>
        <taxon>Viridiplantae</taxon>
        <taxon>Streptophyta</taxon>
        <taxon>Embryophyta</taxon>
        <taxon>Tracheophyta</taxon>
        <taxon>Spermatophyta</taxon>
        <taxon>Magnoliopsida</taxon>
        <taxon>Liliopsida</taxon>
        <taxon>Poales</taxon>
        <taxon>Poaceae</taxon>
        <taxon>PACMAD clade</taxon>
        <taxon>Panicoideae</taxon>
        <taxon>Andropogonodae</taxon>
        <taxon>Andropogoneae</taxon>
        <taxon>Saccharinae</taxon>
        <taxon>Miscanthus</taxon>
    </lineage>
</organism>
<dbReference type="InterPro" id="IPR036093">
    <property type="entry name" value="NAC_dom_sf"/>
</dbReference>
<proteinExistence type="predicted"/>
<dbReference type="AlphaFoldDB" id="A0A811N3M2"/>
<sequence>MERPAQAPTQLPPGFRFHPTDEELVVLYLRRQALARPLPAAVIPVVHDVARLDPWDLPGASAGEGYFFSLRRAPATGRGSRRRRAGSGYWKATGKEKPVFLQCGGGGVGGKRQLLVGVKTALAFHRSEPPAPSSRTGWIMHEYRLAVPRGVAEQRKKNVSQGCVAEPGPGEWVVCRVFLKNNRPGSSRPNRDANSKTLGHRASAAHVGGQQPLLFSAPQSSSSSCVTGVTDLSDEDDQVSSGGITRDAPAAPQREAY</sequence>
<evidence type="ECO:0000256" key="5">
    <source>
        <dbReference type="SAM" id="MobiDB-lite"/>
    </source>
</evidence>
<keyword evidence="8" id="KW-1185">Reference proteome</keyword>
<evidence type="ECO:0000313" key="7">
    <source>
        <dbReference type="EMBL" id="CAD6218595.1"/>
    </source>
</evidence>
<gene>
    <name evidence="7" type="ORF">NCGR_LOCUS12458</name>
</gene>
<dbReference type="PANTHER" id="PTHR31719">
    <property type="entry name" value="NAC TRANSCRIPTION FACTOR 56"/>
    <property type="match status" value="1"/>
</dbReference>
<keyword evidence="1" id="KW-0805">Transcription regulation</keyword>
<evidence type="ECO:0000256" key="3">
    <source>
        <dbReference type="ARBA" id="ARBA00023163"/>
    </source>
</evidence>
<dbReference type="Pfam" id="PF02365">
    <property type="entry name" value="NAM"/>
    <property type="match status" value="1"/>
</dbReference>
<evidence type="ECO:0000259" key="6">
    <source>
        <dbReference type="PROSITE" id="PS51005"/>
    </source>
</evidence>
<feature type="region of interest" description="Disordered" evidence="5">
    <location>
        <begin position="183"/>
        <end position="257"/>
    </location>
</feature>